<organism evidence="2 3">
    <name type="scientific">Boothiomyces macroporosus</name>
    <dbReference type="NCBI Taxonomy" id="261099"/>
    <lineage>
        <taxon>Eukaryota</taxon>
        <taxon>Fungi</taxon>
        <taxon>Fungi incertae sedis</taxon>
        <taxon>Chytridiomycota</taxon>
        <taxon>Chytridiomycota incertae sedis</taxon>
        <taxon>Chytridiomycetes</taxon>
        <taxon>Rhizophydiales</taxon>
        <taxon>Terramycetaceae</taxon>
        <taxon>Boothiomyces</taxon>
    </lineage>
</organism>
<dbReference type="Proteomes" id="UP001210925">
    <property type="component" value="Unassembled WGS sequence"/>
</dbReference>
<feature type="transmembrane region" description="Helical" evidence="1">
    <location>
        <begin position="34"/>
        <end position="55"/>
    </location>
</feature>
<gene>
    <name evidence="2" type="ORF">HK103_006439</name>
</gene>
<accession>A0AAD5UL41</accession>
<keyword evidence="3" id="KW-1185">Reference proteome</keyword>
<protein>
    <submittedName>
        <fullName evidence="2">Uncharacterized protein</fullName>
    </submittedName>
</protein>
<feature type="transmembrane region" description="Helical" evidence="1">
    <location>
        <begin position="184"/>
        <end position="205"/>
    </location>
</feature>
<reference evidence="2" key="1">
    <citation type="submission" date="2020-05" db="EMBL/GenBank/DDBJ databases">
        <title>Phylogenomic resolution of chytrid fungi.</title>
        <authorList>
            <person name="Stajich J.E."/>
            <person name="Amses K."/>
            <person name="Simmons R."/>
            <person name="Seto K."/>
            <person name="Myers J."/>
            <person name="Bonds A."/>
            <person name="Quandt C.A."/>
            <person name="Barry K."/>
            <person name="Liu P."/>
            <person name="Grigoriev I."/>
            <person name="Longcore J.E."/>
            <person name="James T.Y."/>
        </authorList>
    </citation>
    <scope>NUCLEOTIDE SEQUENCE</scope>
    <source>
        <strain evidence="2">PLAUS21</strain>
    </source>
</reference>
<keyword evidence="1" id="KW-0812">Transmembrane</keyword>
<dbReference type="AlphaFoldDB" id="A0AAD5UL41"/>
<keyword evidence="1" id="KW-0472">Membrane</keyword>
<comment type="caution">
    <text evidence="2">The sequence shown here is derived from an EMBL/GenBank/DDBJ whole genome shotgun (WGS) entry which is preliminary data.</text>
</comment>
<sequence length="272" mass="31409">MLLTLTEIYSDFLLVISIYYLYQLHRNKIVPNIFKAKFTVSLIINISMALVNIIYYFTSNVYLSITSGFLCNTTMYILCLIDVEIIRVFSVLSEYVTPKLIRIWTAILTLVYVTASIEMIIVLFYDGWPQWIAEWINIGSFILAMITMLYDNTQAFYLIYLVFIKKKIHNAIYTETVSFYVKRAALINVALIIFEWCTGLLYIYITFVLSEDFVSRIAGLTVIEVNIGLHSVFLIYVVRNLKELAFIGMRPGNPKVNVPDVPNTELLDTLKS</sequence>
<evidence type="ECO:0000313" key="3">
    <source>
        <dbReference type="Proteomes" id="UP001210925"/>
    </source>
</evidence>
<feature type="transmembrane region" description="Helical" evidence="1">
    <location>
        <begin position="103"/>
        <end position="125"/>
    </location>
</feature>
<feature type="transmembrane region" description="Helical" evidence="1">
    <location>
        <begin position="137"/>
        <end position="163"/>
    </location>
</feature>
<name>A0AAD5UL41_9FUNG</name>
<evidence type="ECO:0000313" key="2">
    <source>
        <dbReference type="EMBL" id="KAJ3261130.1"/>
    </source>
</evidence>
<feature type="transmembrane region" description="Helical" evidence="1">
    <location>
        <begin position="217"/>
        <end position="238"/>
    </location>
</feature>
<evidence type="ECO:0000256" key="1">
    <source>
        <dbReference type="SAM" id="Phobius"/>
    </source>
</evidence>
<proteinExistence type="predicted"/>
<dbReference type="EMBL" id="JADGKB010000007">
    <property type="protein sequence ID" value="KAJ3261130.1"/>
    <property type="molecule type" value="Genomic_DNA"/>
</dbReference>
<feature type="transmembrane region" description="Helical" evidence="1">
    <location>
        <begin position="6"/>
        <end position="22"/>
    </location>
</feature>
<keyword evidence="1" id="KW-1133">Transmembrane helix</keyword>